<dbReference type="InterPro" id="IPR001647">
    <property type="entry name" value="HTH_TetR"/>
</dbReference>
<keyword evidence="1 2" id="KW-0238">DNA-binding</keyword>
<dbReference type="Gene3D" id="1.10.357.10">
    <property type="entry name" value="Tetracycline Repressor, domain 2"/>
    <property type="match status" value="1"/>
</dbReference>
<evidence type="ECO:0000256" key="1">
    <source>
        <dbReference type="ARBA" id="ARBA00023125"/>
    </source>
</evidence>
<dbReference type="KEGG" id="bfm:BP422_15805"/>
<accession>A0A220MIP7</accession>
<sequence length="171" mass="19871">MQYIREDWIRAGLDMLAEAGIDAVRVEPLARKLKISKGSFYHHFPDRQALLDSMIDYWEEHATERIIRAPHSDNMSLEQLLSSVFSSERKIEAAIYNWAKQHPALSKRLVEIEQRRIGFVASLYEKKGLSPADAKARAQLAYLLYIGWLVRRELEAPFDMSAPLDHFKTWI</sequence>
<evidence type="ECO:0000259" key="3">
    <source>
        <dbReference type="PROSITE" id="PS50977"/>
    </source>
</evidence>
<protein>
    <submittedName>
        <fullName evidence="4">TetR family transcriptional regulator</fullName>
    </submittedName>
</protein>
<dbReference type="PANTHER" id="PTHR43479">
    <property type="entry name" value="ACREF/ENVCD OPERON REPRESSOR-RELATED"/>
    <property type="match status" value="1"/>
</dbReference>
<dbReference type="PROSITE" id="PS50977">
    <property type="entry name" value="HTH_TETR_2"/>
    <property type="match status" value="1"/>
</dbReference>
<dbReference type="InterPro" id="IPR050624">
    <property type="entry name" value="HTH-type_Tx_Regulator"/>
</dbReference>
<dbReference type="AlphaFoldDB" id="A0A220MIP7"/>
<dbReference type="Pfam" id="PF00440">
    <property type="entry name" value="TetR_N"/>
    <property type="match status" value="1"/>
</dbReference>
<evidence type="ECO:0000313" key="5">
    <source>
        <dbReference type="Proteomes" id="UP000197781"/>
    </source>
</evidence>
<dbReference type="RefSeq" id="WP_088908608.1">
    <property type="nucleotide sequence ID" value="NZ_CP018145.1"/>
</dbReference>
<gene>
    <name evidence="4" type="ORF">BP422_15805</name>
</gene>
<dbReference type="EMBL" id="CP018145">
    <property type="protein sequence ID" value="ASJ54901.1"/>
    <property type="molecule type" value="Genomic_DNA"/>
</dbReference>
<name>A0A220MIP7_9BACL</name>
<dbReference type="Proteomes" id="UP000197781">
    <property type="component" value="Chromosome"/>
</dbReference>
<feature type="domain" description="HTH tetR-type" evidence="3">
    <location>
        <begin position="2"/>
        <end position="62"/>
    </location>
</feature>
<dbReference type="GO" id="GO:0003677">
    <property type="term" value="F:DNA binding"/>
    <property type="evidence" value="ECO:0007669"/>
    <property type="project" value="UniProtKB-UniRule"/>
</dbReference>
<dbReference type="PRINTS" id="PR00455">
    <property type="entry name" value="HTHTETR"/>
</dbReference>
<reference evidence="4 5" key="1">
    <citation type="submission" date="2016-11" db="EMBL/GenBank/DDBJ databases">
        <authorList>
            <person name="Jaros S."/>
            <person name="Januszkiewicz K."/>
            <person name="Wedrychowicz H."/>
        </authorList>
    </citation>
    <scope>NUCLEOTIDE SEQUENCE [LARGE SCALE GENOMIC DNA]</scope>
    <source>
        <strain evidence="4 5">NF2</strain>
    </source>
</reference>
<proteinExistence type="predicted"/>
<feature type="DNA-binding region" description="H-T-H motif" evidence="2">
    <location>
        <begin position="25"/>
        <end position="44"/>
    </location>
</feature>
<dbReference type="PANTHER" id="PTHR43479:SF11">
    <property type="entry name" value="ACREF_ENVCD OPERON REPRESSOR-RELATED"/>
    <property type="match status" value="1"/>
</dbReference>
<dbReference type="InterPro" id="IPR009057">
    <property type="entry name" value="Homeodomain-like_sf"/>
</dbReference>
<organism evidence="4 5">
    <name type="scientific">Brevibacillus formosus</name>
    <dbReference type="NCBI Taxonomy" id="54913"/>
    <lineage>
        <taxon>Bacteria</taxon>
        <taxon>Bacillati</taxon>
        <taxon>Bacillota</taxon>
        <taxon>Bacilli</taxon>
        <taxon>Bacillales</taxon>
        <taxon>Paenibacillaceae</taxon>
        <taxon>Brevibacillus</taxon>
    </lineage>
</organism>
<evidence type="ECO:0000313" key="4">
    <source>
        <dbReference type="EMBL" id="ASJ54901.1"/>
    </source>
</evidence>
<dbReference type="SUPFAM" id="SSF46689">
    <property type="entry name" value="Homeodomain-like"/>
    <property type="match status" value="1"/>
</dbReference>
<evidence type="ECO:0000256" key="2">
    <source>
        <dbReference type="PROSITE-ProRule" id="PRU00335"/>
    </source>
</evidence>